<keyword evidence="3" id="KW-1185">Reference proteome</keyword>
<dbReference type="InterPro" id="IPR013216">
    <property type="entry name" value="Methyltransf_11"/>
</dbReference>
<comment type="caution">
    <text evidence="2">The sequence shown here is derived from an EMBL/GenBank/DDBJ whole genome shotgun (WGS) entry which is preliminary data.</text>
</comment>
<dbReference type="GO" id="GO:0032259">
    <property type="term" value="P:methylation"/>
    <property type="evidence" value="ECO:0007669"/>
    <property type="project" value="UniProtKB-KW"/>
</dbReference>
<feature type="domain" description="Methyltransferase type 11" evidence="1">
    <location>
        <begin position="22"/>
        <end position="116"/>
    </location>
</feature>
<dbReference type="STRING" id="272627.CCC_02033"/>
<dbReference type="SUPFAM" id="SSF53335">
    <property type="entry name" value="S-adenosyl-L-methionine-dependent methyltransferases"/>
    <property type="match status" value="1"/>
</dbReference>
<accession>A0A0C2YTX6</accession>
<protein>
    <submittedName>
        <fullName evidence="2">SAM-dependent methyltransferase</fullName>
    </submittedName>
</protein>
<dbReference type="CDD" id="cd02440">
    <property type="entry name" value="AdoMet_MTases"/>
    <property type="match status" value="1"/>
</dbReference>
<evidence type="ECO:0000313" key="2">
    <source>
        <dbReference type="EMBL" id="KIL98583.1"/>
    </source>
</evidence>
<dbReference type="Gene3D" id="3.40.50.150">
    <property type="entry name" value="Vaccinia Virus protein VP39"/>
    <property type="match status" value="1"/>
</dbReference>
<keyword evidence="2" id="KW-0489">Methyltransferase</keyword>
<dbReference type="EMBL" id="JXSL01000027">
    <property type="protein sequence ID" value="KIL98583.1"/>
    <property type="molecule type" value="Genomic_DNA"/>
</dbReference>
<organism evidence="2 3">
    <name type="scientific">Paramagnetospirillum magnetotacticum MS-1</name>
    <dbReference type="NCBI Taxonomy" id="272627"/>
    <lineage>
        <taxon>Bacteria</taxon>
        <taxon>Pseudomonadati</taxon>
        <taxon>Pseudomonadota</taxon>
        <taxon>Alphaproteobacteria</taxon>
        <taxon>Rhodospirillales</taxon>
        <taxon>Magnetospirillaceae</taxon>
        <taxon>Paramagnetospirillum</taxon>
    </lineage>
</organism>
<gene>
    <name evidence="2" type="ORF">CCC_02033</name>
</gene>
<evidence type="ECO:0000313" key="3">
    <source>
        <dbReference type="Proteomes" id="UP000031971"/>
    </source>
</evidence>
<dbReference type="RefSeq" id="WP_009868470.1">
    <property type="nucleotide sequence ID" value="NZ_JXSL01000027.1"/>
</dbReference>
<dbReference type="InterPro" id="IPR029063">
    <property type="entry name" value="SAM-dependent_MTases_sf"/>
</dbReference>
<dbReference type="AlphaFoldDB" id="A0A0C2YTX6"/>
<dbReference type="GO" id="GO:0008757">
    <property type="term" value="F:S-adenosylmethionine-dependent methyltransferase activity"/>
    <property type="evidence" value="ECO:0007669"/>
    <property type="project" value="InterPro"/>
</dbReference>
<dbReference type="OrthoDB" id="9808140at2"/>
<dbReference type="Pfam" id="PF08241">
    <property type="entry name" value="Methyltransf_11"/>
    <property type="match status" value="1"/>
</dbReference>
<name>A0A0C2YTX6_PARME</name>
<proteinExistence type="predicted"/>
<reference evidence="2 3" key="1">
    <citation type="submission" date="2015-01" db="EMBL/GenBank/DDBJ databases">
        <title>Genome Sequence of Magnetospirillum magnetotacticum Strain MS-1.</title>
        <authorList>
            <person name="Marinov G.K."/>
            <person name="Smalley M.D."/>
            <person name="DeSalvo G."/>
        </authorList>
    </citation>
    <scope>NUCLEOTIDE SEQUENCE [LARGE SCALE GENOMIC DNA]</scope>
    <source>
        <strain evidence="2 3">MS-1</strain>
    </source>
</reference>
<dbReference type="Proteomes" id="UP000031971">
    <property type="component" value="Unassembled WGS sequence"/>
</dbReference>
<keyword evidence="2" id="KW-0808">Transferase</keyword>
<sequence length="227" mass="25010">MDKRRNTDVIVKTLALEGKRVIDVGCGDGALVRLMARFGAHVLGVECSPRQLAKARASAKVSDEEIVEGVGQALPADDESADAVVFFNSLHHIPISHQAKAMAEAARVLKPGGEVYVSEPLPWGAFFEAVRPIDDETWVRGAALSTVKGAWVHGLEEASEFTYIHPLVLKSFEAFRDKIISANSEREAKFTELDHEMRERFALLAKPAEDGGFAFEQPMRVNLLRKE</sequence>
<dbReference type="PANTHER" id="PTHR43591">
    <property type="entry name" value="METHYLTRANSFERASE"/>
    <property type="match status" value="1"/>
</dbReference>
<evidence type="ECO:0000259" key="1">
    <source>
        <dbReference type="Pfam" id="PF08241"/>
    </source>
</evidence>